<dbReference type="InterPro" id="IPR023885">
    <property type="entry name" value="4Fe4S-binding_SPASM_dom"/>
</dbReference>
<evidence type="ECO:0000259" key="6">
    <source>
        <dbReference type="Pfam" id="PF13186"/>
    </source>
</evidence>
<dbReference type="InterPro" id="IPR058240">
    <property type="entry name" value="rSAM_sf"/>
</dbReference>
<dbReference type="PANTHER" id="PTHR11228:SF7">
    <property type="entry name" value="PQQA PEPTIDE CYCLASE"/>
    <property type="match status" value="1"/>
</dbReference>
<dbReference type="GO" id="GO:0003824">
    <property type="term" value="F:catalytic activity"/>
    <property type="evidence" value="ECO:0007669"/>
    <property type="project" value="InterPro"/>
</dbReference>
<feature type="domain" description="4Fe4S-binding SPASM" evidence="6">
    <location>
        <begin position="236"/>
        <end position="302"/>
    </location>
</feature>
<dbReference type="GO" id="GO:0046872">
    <property type="term" value="F:metal ion binding"/>
    <property type="evidence" value="ECO:0007669"/>
    <property type="project" value="UniProtKB-KW"/>
</dbReference>
<keyword evidence="1" id="KW-0949">S-adenosyl-L-methionine</keyword>
<name>A0A7C3FB06_9CREN</name>
<feature type="domain" description="Radical SAM core" evidence="5">
    <location>
        <begin position="72"/>
        <end position="169"/>
    </location>
</feature>
<organism evidence="7">
    <name type="scientific">Candidatus Methanomethylicus mesodigestus</name>
    <dbReference type="NCBI Taxonomy" id="1867258"/>
    <lineage>
        <taxon>Archaea</taxon>
        <taxon>Thermoproteota</taxon>
        <taxon>Methanosuratincolia</taxon>
        <taxon>Candidatus Methanomethylicales</taxon>
        <taxon>Candidatus Methanomethylicaceae</taxon>
        <taxon>Candidatus Methanomethylicus</taxon>
    </lineage>
</organism>
<keyword evidence="2" id="KW-0479">Metal-binding</keyword>
<dbReference type="CDD" id="cd21109">
    <property type="entry name" value="SPASM"/>
    <property type="match status" value="1"/>
</dbReference>
<keyword evidence="3" id="KW-0408">Iron</keyword>
<dbReference type="InterPro" id="IPR007197">
    <property type="entry name" value="rSAM"/>
</dbReference>
<evidence type="ECO:0000313" key="7">
    <source>
        <dbReference type="EMBL" id="HFK20827.1"/>
    </source>
</evidence>
<dbReference type="Gene3D" id="3.20.20.70">
    <property type="entry name" value="Aldolase class I"/>
    <property type="match status" value="1"/>
</dbReference>
<dbReference type="SUPFAM" id="SSF102114">
    <property type="entry name" value="Radical SAM enzymes"/>
    <property type="match status" value="1"/>
</dbReference>
<dbReference type="InterPro" id="IPR013785">
    <property type="entry name" value="Aldolase_TIM"/>
</dbReference>
<evidence type="ECO:0000256" key="2">
    <source>
        <dbReference type="ARBA" id="ARBA00022723"/>
    </source>
</evidence>
<evidence type="ECO:0000256" key="3">
    <source>
        <dbReference type="ARBA" id="ARBA00023004"/>
    </source>
</evidence>
<dbReference type="AlphaFoldDB" id="A0A7C3FB06"/>
<sequence length="319" mass="36430">MIINPYAHKAGPQRLFFAFDDVLMRNAPVLYEGLVMPYRRKIYDIMKRGTIDSKIRSIVAGGAYLFTNVEVETVNWCNGDCSFCPASVTQERRPRQVMEEGLFRSLVDQLKDLDYSGGLALYSNNEPLLDPRACDFADYARERLPNAFIYMMTNGTLLTEGTLARLMGSLDKLIVDNYSDGLELLPPVRNAVRLCLQNEAWRRKTVVILRRKNEFRTNRAGQAENRRSLVHLSSSCLYPFSQVVVRPDGKLSLCCNDVYGVTTMGDLKKEGLLEAWRGERYRIARSRIAMGRVNYSPCRICDNLTTDYIDRFARSLDCP</sequence>
<accession>A0A7C3FB06</accession>
<dbReference type="EMBL" id="DSTX01000011">
    <property type="protein sequence ID" value="HFK20827.1"/>
    <property type="molecule type" value="Genomic_DNA"/>
</dbReference>
<evidence type="ECO:0000256" key="4">
    <source>
        <dbReference type="ARBA" id="ARBA00023014"/>
    </source>
</evidence>
<dbReference type="Pfam" id="PF04055">
    <property type="entry name" value="Radical_SAM"/>
    <property type="match status" value="1"/>
</dbReference>
<dbReference type="Pfam" id="PF13186">
    <property type="entry name" value="SPASM"/>
    <property type="match status" value="1"/>
</dbReference>
<evidence type="ECO:0000256" key="1">
    <source>
        <dbReference type="ARBA" id="ARBA00022691"/>
    </source>
</evidence>
<protein>
    <submittedName>
        <fullName evidence="7">Radical SAM/SPASM domain-containing protein</fullName>
    </submittedName>
</protein>
<evidence type="ECO:0000259" key="5">
    <source>
        <dbReference type="Pfam" id="PF04055"/>
    </source>
</evidence>
<keyword evidence="4" id="KW-0411">Iron-sulfur</keyword>
<dbReference type="GO" id="GO:0051536">
    <property type="term" value="F:iron-sulfur cluster binding"/>
    <property type="evidence" value="ECO:0007669"/>
    <property type="project" value="UniProtKB-KW"/>
</dbReference>
<dbReference type="SFLD" id="SFLDS00029">
    <property type="entry name" value="Radical_SAM"/>
    <property type="match status" value="1"/>
</dbReference>
<reference evidence="7" key="1">
    <citation type="journal article" date="2020" name="mSystems">
        <title>Genome- and Community-Level Interaction Insights into Carbon Utilization and Element Cycling Functions of Hydrothermarchaeota in Hydrothermal Sediment.</title>
        <authorList>
            <person name="Zhou Z."/>
            <person name="Liu Y."/>
            <person name="Xu W."/>
            <person name="Pan J."/>
            <person name="Luo Z.H."/>
            <person name="Li M."/>
        </authorList>
    </citation>
    <scope>NUCLEOTIDE SEQUENCE [LARGE SCALE GENOMIC DNA]</scope>
    <source>
        <strain evidence="7">SpSt-468</strain>
    </source>
</reference>
<dbReference type="InterPro" id="IPR050377">
    <property type="entry name" value="Radical_SAM_PqqE_MftC-like"/>
</dbReference>
<comment type="caution">
    <text evidence="7">The sequence shown here is derived from an EMBL/GenBank/DDBJ whole genome shotgun (WGS) entry which is preliminary data.</text>
</comment>
<proteinExistence type="predicted"/>
<gene>
    <name evidence="7" type="ORF">ENS19_06025</name>
</gene>
<dbReference type="PANTHER" id="PTHR11228">
    <property type="entry name" value="RADICAL SAM DOMAIN PROTEIN"/>
    <property type="match status" value="1"/>
</dbReference>
<dbReference type="CDD" id="cd01335">
    <property type="entry name" value="Radical_SAM"/>
    <property type="match status" value="1"/>
</dbReference>